<name>A0A101XT83_9BACL</name>
<protein>
    <submittedName>
        <fullName evidence="5">Spore gernimation protein GerA</fullName>
    </submittedName>
</protein>
<feature type="transmembrane region" description="Helical" evidence="4">
    <location>
        <begin position="540"/>
        <end position="562"/>
    </location>
</feature>
<keyword evidence="4" id="KW-1133">Transmembrane helix</keyword>
<feature type="transmembrane region" description="Helical" evidence="4">
    <location>
        <begin position="376"/>
        <end position="397"/>
    </location>
</feature>
<evidence type="ECO:0000256" key="4">
    <source>
        <dbReference type="SAM" id="Phobius"/>
    </source>
</evidence>
<comment type="similarity">
    <text evidence="1">Belongs to the GerABKA family.</text>
</comment>
<keyword evidence="4" id="KW-0812">Transmembrane</keyword>
<gene>
    <name evidence="5" type="ORF">ATW55_12585</name>
</gene>
<reference evidence="5 6" key="1">
    <citation type="submission" date="2015-12" db="EMBL/GenBank/DDBJ databases">
        <title>Draft genome sequence of Acidibacillus ferrooxidans ITV001, isolated from a chalcopyrite acid mine drainage site in Brazil.</title>
        <authorList>
            <person name="Dall'Agnol H."/>
            <person name="Nancucheo I."/>
            <person name="Johnson B."/>
            <person name="Oliveira R."/>
            <person name="Leite L."/>
            <person name="Pylro V."/>
            <person name="Nunes G.L."/>
            <person name="Tzotzos G."/>
            <person name="Fernandes G.R."/>
            <person name="Dutra J."/>
            <person name="Orellana S.C."/>
            <person name="Oliveira G."/>
        </authorList>
    </citation>
    <scope>NUCLEOTIDE SEQUENCE [LARGE SCALE GENOMIC DNA]</scope>
    <source>
        <strain evidence="6">ITV01</strain>
    </source>
</reference>
<feature type="compositionally biased region" description="Basic and acidic residues" evidence="3">
    <location>
        <begin position="617"/>
        <end position="631"/>
    </location>
</feature>
<feature type="transmembrane region" description="Helical" evidence="4">
    <location>
        <begin position="487"/>
        <end position="520"/>
    </location>
</feature>
<evidence type="ECO:0000256" key="3">
    <source>
        <dbReference type="SAM" id="MobiDB-lite"/>
    </source>
</evidence>
<dbReference type="EMBL" id="LPVJ01000006">
    <property type="protein sequence ID" value="KUO97138.1"/>
    <property type="molecule type" value="Genomic_DNA"/>
</dbReference>
<dbReference type="OrthoDB" id="9772630at2"/>
<dbReference type="RefSeq" id="WP_067711664.1">
    <property type="nucleotide sequence ID" value="NZ_LPVJ01000006.1"/>
</dbReference>
<feature type="region of interest" description="Disordered" evidence="3">
    <location>
        <begin position="617"/>
        <end position="645"/>
    </location>
</feature>
<evidence type="ECO:0000313" key="6">
    <source>
        <dbReference type="Proteomes" id="UP000053557"/>
    </source>
</evidence>
<dbReference type="InterPro" id="IPR004995">
    <property type="entry name" value="Spore_Ger"/>
</dbReference>
<evidence type="ECO:0000256" key="2">
    <source>
        <dbReference type="ARBA" id="ARBA00023136"/>
    </source>
</evidence>
<dbReference type="GO" id="GO:0009847">
    <property type="term" value="P:spore germination"/>
    <property type="evidence" value="ECO:0007669"/>
    <property type="project" value="InterPro"/>
</dbReference>
<proteinExistence type="inferred from homology"/>
<evidence type="ECO:0000256" key="1">
    <source>
        <dbReference type="ARBA" id="ARBA00005278"/>
    </source>
</evidence>
<dbReference type="PANTHER" id="PTHR22550">
    <property type="entry name" value="SPORE GERMINATION PROTEIN"/>
    <property type="match status" value="1"/>
</dbReference>
<feature type="transmembrane region" description="Helical" evidence="4">
    <location>
        <begin position="418"/>
        <end position="437"/>
    </location>
</feature>
<dbReference type="Pfam" id="PF03323">
    <property type="entry name" value="GerA"/>
    <property type="match status" value="1"/>
</dbReference>
<evidence type="ECO:0000313" key="5">
    <source>
        <dbReference type="EMBL" id="KUO97138.1"/>
    </source>
</evidence>
<accession>A0A101XT83</accession>
<comment type="caution">
    <text evidence="5">The sequence shown here is derived from an EMBL/GenBank/DDBJ whole genome shotgun (WGS) entry which is preliminary data.</text>
</comment>
<dbReference type="InterPro" id="IPR050768">
    <property type="entry name" value="UPF0353/GerABKA_families"/>
</dbReference>
<dbReference type="PANTHER" id="PTHR22550:SF5">
    <property type="entry name" value="LEUCINE ZIPPER PROTEIN 4"/>
    <property type="match status" value="1"/>
</dbReference>
<dbReference type="AlphaFoldDB" id="A0A101XT83"/>
<organism evidence="5 6">
    <name type="scientific">Ferroacidibacillus organovorans</name>
    <dbReference type="NCBI Taxonomy" id="1765683"/>
    <lineage>
        <taxon>Bacteria</taxon>
        <taxon>Bacillati</taxon>
        <taxon>Bacillota</taxon>
        <taxon>Bacilli</taxon>
        <taxon>Bacillales</taxon>
        <taxon>Alicyclobacillaceae</taxon>
        <taxon>Ferroacidibacillus</taxon>
    </lineage>
</organism>
<keyword evidence="6" id="KW-1185">Reference proteome</keyword>
<dbReference type="GO" id="GO:0016020">
    <property type="term" value="C:membrane"/>
    <property type="evidence" value="ECO:0007669"/>
    <property type="project" value="InterPro"/>
</dbReference>
<dbReference type="Proteomes" id="UP000053557">
    <property type="component" value="Unassembled WGS sequence"/>
</dbReference>
<feature type="compositionally biased region" description="Basic residues" evidence="3">
    <location>
        <begin position="632"/>
        <end position="645"/>
    </location>
</feature>
<keyword evidence="2 4" id="KW-0472">Membrane</keyword>
<sequence>MDWSRFTRLLTVDDSVMDETFQLTPEDQQKLPQKRRNARRDAPFARLRVRYAKVNLRESQQRADYESDVEISDKREDRELTMRDVYTREQTFQKRVQPISFEELMARAIRRTNGETCSFQGPIPKAIQYDLATNRRILARLFRLPRNADIVIRDFFVGGDHPFQAVAVFVDGLADKTIINTHILEPLMYLTALDHQTPRGQWLDHIKQALVPGNQAVAFKTWKEASENILAGSTVLFFDGISAVLSVETKGWEHRTVGLSQSEAVVRGPHDAFTESFRANTGLVRARLRSPRLVTEMMQIGTLASTDVAIMYLDGVVNPKLVSEIKKRIKGIEIDYLPDSGMMEQFLEDGPIGFFPKFLSTERPDRVAYGLSEGQVAIFVGHSTFALLAPVLFWTLLQTSEDAYLRFPFGSFIRVIRLISLAIALLLPSFYIAVTNFHPEMIPTDLMLAIAASRERVPFPVVLEVVLMEFSIELIREAGIRIPTIIGPTIGIVGALILGQAAVAAGIISPLLIIVVAVTALASFTMPNYNLSFSVRLLRFGFIVAGAMFGFYGIALGLMILLMHMVTSRSLGVPIMSPIAPRRVSSPDSLLRGKIFKMEKRPKAYWPLRTKKEADVTRGFDPRVADSQEAKRARRGWGRKGRAKE</sequence>